<feature type="region of interest" description="Disordered" evidence="1">
    <location>
        <begin position="192"/>
        <end position="356"/>
    </location>
</feature>
<organism evidence="2 3">
    <name type="scientific">Marchantia polymorpha subsp. ruderalis</name>
    <dbReference type="NCBI Taxonomy" id="1480154"/>
    <lineage>
        <taxon>Eukaryota</taxon>
        <taxon>Viridiplantae</taxon>
        <taxon>Streptophyta</taxon>
        <taxon>Embryophyta</taxon>
        <taxon>Marchantiophyta</taxon>
        <taxon>Marchantiopsida</taxon>
        <taxon>Marchantiidae</taxon>
        <taxon>Marchantiales</taxon>
        <taxon>Marchantiaceae</taxon>
        <taxon>Marchantia</taxon>
    </lineage>
</organism>
<dbReference type="Proteomes" id="UP000077202">
    <property type="component" value="Unassembled WGS sequence"/>
</dbReference>
<feature type="compositionally biased region" description="Acidic residues" evidence="1">
    <location>
        <begin position="250"/>
        <end position="264"/>
    </location>
</feature>
<proteinExistence type="predicted"/>
<keyword evidence="3" id="KW-1185">Reference proteome</keyword>
<feature type="compositionally biased region" description="Basic and acidic residues" evidence="1">
    <location>
        <begin position="233"/>
        <end position="242"/>
    </location>
</feature>
<dbReference type="AlphaFoldDB" id="A0A176VG95"/>
<feature type="compositionally biased region" description="Gly residues" evidence="1">
    <location>
        <begin position="265"/>
        <end position="274"/>
    </location>
</feature>
<name>A0A176VG95_MARPO</name>
<comment type="caution">
    <text evidence="2">The sequence shown here is derived from an EMBL/GenBank/DDBJ whole genome shotgun (WGS) entry which is preliminary data.</text>
</comment>
<feature type="compositionally biased region" description="Gly residues" evidence="1">
    <location>
        <begin position="285"/>
        <end position="295"/>
    </location>
</feature>
<gene>
    <name evidence="2" type="ORF">AXG93_4134s1030</name>
</gene>
<evidence type="ECO:0000313" key="2">
    <source>
        <dbReference type="EMBL" id="OAE19341.1"/>
    </source>
</evidence>
<protein>
    <submittedName>
        <fullName evidence="2">Uncharacterized protein</fullName>
    </submittedName>
</protein>
<dbReference type="EMBL" id="LVLJ01003899">
    <property type="protein sequence ID" value="OAE19341.1"/>
    <property type="molecule type" value="Genomic_DNA"/>
</dbReference>
<evidence type="ECO:0000256" key="1">
    <source>
        <dbReference type="SAM" id="MobiDB-lite"/>
    </source>
</evidence>
<evidence type="ECO:0000313" key="3">
    <source>
        <dbReference type="Proteomes" id="UP000077202"/>
    </source>
</evidence>
<accession>A0A176VG95</accession>
<feature type="region of interest" description="Disordered" evidence="1">
    <location>
        <begin position="82"/>
        <end position="114"/>
    </location>
</feature>
<sequence>MKRLPSSRCSVVLICSSHRVVATSPDHQSGSAAIASGMAWAILSPWMELWSHLKVDRPERSLHTDDDEDLVCHQIDGNRPGSCLVEQSTRGHNRDHRPISSSDASDSLPRAVSSPEQILELGDPVVPVPSRKVPSSSRSSCLEKLGNHLMPPKVSSVHFVATDGGRLCLSTGTNGHMIVCYVVKHLWLPPSFGQKEHIPENGSRTGRRKDGRFPGWGGGVQRDGTVQNCGSRSAREREEENLKGGIQPGLEDDGGDPDSDDEGEFGPGGSGGVEANGLGVEAGDNGDGGVGGAGPDAGEVEEEGDGGGDGPDFGVEAGANGKGVVLDRGDGLGAGEMEEGARDWDGPDAGVQSGSS</sequence>
<reference evidence="2" key="1">
    <citation type="submission" date="2016-03" db="EMBL/GenBank/DDBJ databases">
        <title>Mechanisms controlling the formation of the plant cell surface in tip-growing cells are functionally conserved among land plants.</title>
        <authorList>
            <person name="Honkanen S."/>
            <person name="Jones V.A."/>
            <person name="Morieri G."/>
            <person name="Champion C."/>
            <person name="Hetherington A.J."/>
            <person name="Kelly S."/>
            <person name="Saint-Marcoux D."/>
            <person name="Proust H."/>
            <person name="Prescott H."/>
            <person name="Dolan L."/>
        </authorList>
    </citation>
    <scope>NUCLEOTIDE SEQUENCE [LARGE SCALE GENOMIC DNA]</scope>
    <source>
        <tissue evidence="2">Whole gametophyte</tissue>
    </source>
</reference>